<proteinExistence type="predicted"/>
<dbReference type="AlphaFoldDB" id="A0A1G9IFR6"/>
<dbReference type="RefSeq" id="WP_090554819.1">
    <property type="nucleotide sequence ID" value="NZ_FNFP01000011.1"/>
</dbReference>
<dbReference type="EMBL" id="FNFP01000011">
    <property type="protein sequence ID" value="SDL24090.1"/>
    <property type="molecule type" value="Genomic_DNA"/>
</dbReference>
<protein>
    <submittedName>
        <fullName evidence="1">Uncharacterized protein</fullName>
    </submittedName>
</protein>
<accession>A0A1G9IFR6</accession>
<sequence>MNYSYFNGKRKIGGTAALLHKIKLDGGLEEHYKKLIDDFVTCAIEKGNQELKLNNFKRVK</sequence>
<gene>
    <name evidence="1" type="ORF">SAMN05660472_02859</name>
</gene>
<keyword evidence="2" id="KW-1185">Reference proteome</keyword>
<name>A0A1G9IFR6_9FIRM</name>
<reference evidence="1 2" key="1">
    <citation type="submission" date="2016-10" db="EMBL/GenBank/DDBJ databases">
        <authorList>
            <person name="de Groot N.N."/>
        </authorList>
    </citation>
    <scope>NUCLEOTIDE SEQUENCE [LARGE SCALE GENOMIC DNA]</scope>
    <source>
        <strain evidence="1 2">DSM 18346</strain>
    </source>
</reference>
<evidence type="ECO:0000313" key="1">
    <source>
        <dbReference type="EMBL" id="SDL24090.1"/>
    </source>
</evidence>
<evidence type="ECO:0000313" key="2">
    <source>
        <dbReference type="Proteomes" id="UP000198718"/>
    </source>
</evidence>
<organism evidence="1 2">
    <name type="scientific">Natronincola ferrireducens</name>
    <dbReference type="NCBI Taxonomy" id="393762"/>
    <lineage>
        <taxon>Bacteria</taxon>
        <taxon>Bacillati</taxon>
        <taxon>Bacillota</taxon>
        <taxon>Clostridia</taxon>
        <taxon>Peptostreptococcales</taxon>
        <taxon>Natronincolaceae</taxon>
        <taxon>Natronincola</taxon>
    </lineage>
</organism>
<dbReference type="Proteomes" id="UP000198718">
    <property type="component" value="Unassembled WGS sequence"/>
</dbReference>